<feature type="binding site" evidence="4">
    <location>
        <position position="227"/>
    </location>
    <ligand>
        <name>GTP</name>
        <dbReference type="ChEBI" id="CHEBI:37565"/>
    </ligand>
</feature>
<dbReference type="SMART" id="SM00864">
    <property type="entry name" value="Tubulin"/>
    <property type="match status" value="1"/>
</dbReference>
<dbReference type="PRINTS" id="PR00423">
    <property type="entry name" value="CELLDVISFTSZ"/>
</dbReference>
<feature type="binding site" evidence="4">
    <location>
        <begin position="148"/>
        <end position="150"/>
    </location>
    <ligand>
        <name>GTP</name>
        <dbReference type="ChEBI" id="CHEBI:37565"/>
    </ligand>
</feature>
<dbReference type="PANTHER" id="PTHR30314:SF3">
    <property type="entry name" value="MITOCHONDRIAL DIVISION PROTEIN FSZA"/>
    <property type="match status" value="1"/>
</dbReference>
<evidence type="ECO:0000256" key="5">
    <source>
        <dbReference type="NCBIfam" id="TIGR00065"/>
    </source>
</evidence>
<dbReference type="GO" id="GO:0032153">
    <property type="term" value="C:cell division site"/>
    <property type="evidence" value="ECO:0007669"/>
    <property type="project" value="UniProtKB-UniRule"/>
</dbReference>
<comment type="function">
    <text evidence="4">Essential cell division protein that forms a contractile ring structure (Z ring) at the future cell division site. The regulation of the ring assembly controls the timing and the location of cell division. One of the functions of the FtsZ ring is to recruit other cell division proteins to the septum to produce a new cell wall between the dividing cells. Binds GTP and shows GTPase activity.</text>
</comment>
<proteinExistence type="inferred from homology"/>
<evidence type="ECO:0000256" key="3">
    <source>
        <dbReference type="ARBA" id="ARBA00023134"/>
    </source>
</evidence>
<keyword evidence="3 4" id="KW-0342">GTP-binding</keyword>
<dbReference type="Pfam" id="PF12327">
    <property type="entry name" value="FtsZ_C"/>
    <property type="match status" value="1"/>
</dbReference>
<dbReference type="EMBL" id="FUXE01000002">
    <property type="protein sequence ID" value="SJZ49168.1"/>
    <property type="molecule type" value="Genomic_DNA"/>
</dbReference>
<name>A0A1T4L3J8_9PORP</name>
<dbReference type="Proteomes" id="UP000190121">
    <property type="component" value="Unassembled WGS sequence"/>
</dbReference>
<dbReference type="Gene3D" id="3.30.1330.20">
    <property type="entry name" value="Tubulin/FtsZ, C-terminal domain"/>
    <property type="match status" value="1"/>
</dbReference>
<dbReference type="SUPFAM" id="SSF55307">
    <property type="entry name" value="Tubulin C-terminal domain-like"/>
    <property type="match status" value="1"/>
</dbReference>
<dbReference type="Gene3D" id="3.40.50.1440">
    <property type="entry name" value="Tubulin/FtsZ, GTPase domain"/>
    <property type="match status" value="1"/>
</dbReference>
<feature type="region of interest" description="Disordered" evidence="6">
    <location>
        <begin position="1"/>
        <end position="36"/>
    </location>
</feature>
<organism evidence="9 10">
    <name type="scientific">Porphyromonas circumdentaria</name>
    <dbReference type="NCBI Taxonomy" id="29524"/>
    <lineage>
        <taxon>Bacteria</taxon>
        <taxon>Pseudomonadati</taxon>
        <taxon>Bacteroidota</taxon>
        <taxon>Bacteroidia</taxon>
        <taxon>Bacteroidales</taxon>
        <taxon>Porphyromonadaceae</taxon>
        <taxon>Porphyromonas</taxon>
    </lineage>
</organism>
<dbReference type="InterPro" id="IPR036525">
    <property type="entry name" value="Tubulin/FtsZ_GTPase_sf"/>
</dbReference>
<evidence type="ECO:0000256" key="1">
    <source>
        <dbReference type="ARBA" id="ARBA00009690"/>
    </source>
</evidence>
<dbReference type="GO" id="GO:0005737">
    <property type="term" value="C:cytoplasm"/>
    <property type="evidence" value="ECO:0007669"/>
    <property type="project" value="UniProtKB-SubCell"/>
</dbReference>
<dbReference type="InterPro" id="IPR045061">
    <property type="entry name" value="FtsZ/CetZ"/>
</dbReference>
<dbReference type="InterPro" id="IPR024757">
    <property type="entry name" value="FtsZ_C"/>
</dbReference>
<keyword evidence="4" id="KW-0717">Septation</keyword>
<reference evidence="10" key="1">
    <citation type="submission" date="2017-02" db="EMBL/GenBank/DDBJ databases">
        <authorList>
            <person name="Varghese N."/>
            <person name="Submissions S."/>
        </authorList>
    </citation>
    <scope>NUCLEOTIDE SEQUENCE [LARGE SCALE GENOMIC DNA]</scope>
    <source>
        <strain evidence="10">ATCC 51356</strain>
    </source>
</reference>
<sequence>MEDNKQNKMGANSASAGEAPIIDMNPSRPTAGGERRPVLSFNYPKTQKKANIKVIGVGGCGGNATTDMYQAKVSGVSYLLVNTDQQDLDKSAVPDKLLLGPTVTRGLGSGDLPEKGRKAAEESFQDIYDKLNDGCTEMVFITAGMGKGTGTGASPVVARIAKKELGLLTIAVVTIPFVTDGRDQIIKALKGLEELHKEVDALMVISNERMLHAYKGLTFPTALQKANEVLINAVRSLSEIIWKQGYQNADLNDIRTTLENGNVAIVSTGTANGPNRMQEAIDRALKSPLLNNNNVEQARRILIAVYHSKDERYALKMEEQSVITDFTRTLQSGYSCIRAYYYDDTLKDNMRVTIVASGFAPEATYDALGLRQEEADPMLSYQLACKKRDDDTLIRKYYNLDEIGGNVKSSTIPFIFTLEELDNDAFIYAVEAQPAFRRDHYVLEELRKSKTPRHSKQSQMSFFNQENLSTKNSIDENEDTQTINNFF</sequence>
<dbReference type="STRING" id="29524.SAMN02745171_00292"/>
<dbReference type="GO" id="GO:0051258">
    <property type="term" value="P:protein polymerization"/>
    <property type="evidence" value="ECO:0007669"/>
    <property type="project" value="UniProtKB-UniRule"/>
</dbReference>
<dbReference type="GO" id="GO:0000917">
    <property type="term" value="P:division septum assembly"/>
    <property type="evidence" value="ECO:0007669"/>
    <property type="project" value="UniProtKB-KW"/>
</dbReference>
<dbReference type="CDD" id="cd02201">
    <property type="entry name" value="FtsZ_type1"/>
    <property type="match status" value="1"/>
</dbReference>
<keyword evidence="4" id="KW-0131">Cell cycle</keyword>
<dbReference type="Pfam" id="PF00091">
    <property type="entry name" value="Tubulin"/>
    <property type="match status" value="1"/>
</dbReference>
<dbReference type="SUPFAM" id="SSF52490">
    <property type="entry name" value="Tubulin nucleotide-binding domain-like"/>
    <property type="match status" value="1"/>
</dbReference>
<comment type="subcellular location">
    <subcellularLocation>
        <location evidence="4">Cytoplasm</location>
    </subcellularLocation>
    <text evidence="4">Assembles at midcell at the inner surface of the cytoplasmic membrane.</text>
</comment>
<dbReference type="RefSeq" id="WP_078736256.1">
    <property type="nucleotide sequence ID" value="NZ_FUXE01000002.1"/>
</dbReference>
<comment type="similarity">
    <text evidence="1 4">Belongs to the FtsZ family.</text>
</comment>
<gene>
    <name evidence="4" type="primary">ftsZ</name>
    <name evidence="9" type="ORF">SAMN02745171_00292</name>
</gene>
<dbReference type="InterPro" id="IPR018316">
    <property type="entry name" value="Tubulin/FtsZ_2-layer-sand-dom"/>
</dbReference>
<dbReference type="InterPro" id="IPR037103">
    <property type="entry name" value="Tubulin/FtsZ-like_C"/>
</dbReference>
<dbReference type="GO" id="GO:0005525">
    <property type="term" value="F:GTP binding"/>
    <property type="evidence" value="ECO:0007669"/>
    <property type="project" value="UniProtKB-UniRule"/>
</dbReference>
<evidence type="ECO:0000259" key="7">
    <source>
        <dbReference type="SMART" id="SM00864"/>
    </source>
</evidence>
<dbReference type="PANTHER" id="PTHR30314">
    <property type="entry name" value="CELL DIVISION PROTEIN FTSZ-RELATED"/>
    <property type="match status" value="1"/>
</dbReference>
<evidence type="ECO:0000256" key="4">
    <source>
        <dbReference type="HAMAP-Rule" id="MF_00909"/>
    </source>
</evidence>
<evidence type="ECO:0000256" key="6">
    <source>
        <dbReference type="SAM" id="MobiDB-lite"/>
    </source>
</evidence>
<keyword evidence="10" id="KW-1185">Reference proteome</keyword>
<dbReference type="InterPro" id="IPR000158">
    <property type="entry name" value="Cell_div_FtsZ"/>
</dbReference>
<dbReference type="HAMAP" id="MF_00909">
    <property type="entry name" value="FtsZ"/>
    <property type="match status" value="1"/>
</dbReference>
<dbReference type="SMART" id="SM00865">
    <property type="entry name" value="Tubulin_C"/>
    <property type="match status" value="1"/>
</dbReference>
<evidence type="ECO:0000313" key="9">
    <source>
        <dbReference type="EMBL" id="SJZ49168.1"/>
    </source>
</evidence>
<keyword evidence="4 9" id="KW-0132">Cell division</keyword>
<comment type="subunit">
    <text evidence="4">Homodimer. Polymerizes to form a dynamic ring structure in a strictly GTP-dependent manner. Interacts directly with several other division proteins.</text>
</comment>
<evidence type="ECO:0000313" key="10">
    <source>
        <dbReference type="Proteomes" id="UP000190121"/>
    </source>
</evidence>
<dbReference type="InterPro" id="IPR008280">
    <property type="entry name" value="Tub_FtsZ_C"/>
</dbReference>
<dbReference type="NCBIfam" id="TIGR00065">
    <property type="entry name" value="ftsZ"/>
    <property type="match status" value="1"/>
</dbReference>
<dbReference type="GO" id="GO:0003924">
    <property type="term" value="F:GTPase activity"/>
    <property type="evidence" value="ECO:0007669"/>
    <property type="project" value="UniProtKB-UniRule"/>
</dbReference>
<dbReference type="OrthoDB" id="9813375at2"/>
<feature type="domain" description="Tubulin/FtsZ 2-layer sandwich" evidence="8">
    <location>
        <begin position="248"/>
        <end position="368"/>
    </location>
</feature>
<dbReference type="AlphaFoldDB" id="A0A1T4L3J8"/>
<accession>A0A1T4L3J8</accession>
<evidence type="ECO:0000256" key="2">
    <source>
        <dbReference type="ARBA" id="ARBA00022741"/>
    </source>
</evidence>
<comment type="caution">
    <text evidence="4">Lacks conserved residue(s) required for the propagation of feature annotation.</text>
</comment>
<keyword evidence="2 4" id="KW-0547">Nucleotide-binding</keyword>
<evidence type="ECO:0000259" key="8">
    <source>
        <dbReference type="SMART" id="SM00865"/>
    </source>
</evidence>
<dbReference type="GO" id="GO:0043093">
    <property type="term" value="P:FtsZ-dependent cytokinesis"/>
    <property type="evidence" value="ECO:0007669"/>
    <property type="project" value="UniProtKB-UniRule"/>
</dbReference>
<keyword evidence="4" id="KW-0963">Cytoplasm</keyword>
<feature type="domain" description="Tubulin/FtsZ GTPase" evidence="7">
    <location>
        <begin position="51"/>
        <end position="245"/>
    </location>
</feature>
<dbReference type="InterPro" id="IPR003008">
    <property type="entry name" value="Tubulin_FtsZ_GTPase"/>
</dbReference>
<protein>
    <recommendedName>
        <fullName evidence="4 5">Cell division protein FtsZ</fullName>
    </recommendedName>
</protein>